<organism evidence="2 3">
    <name type="scientific">Gracilimonas sediminicola</name>
    <dbReference type="NCBI Taxonomy" id="2952158"/>
    <lineage>
        <taxon>Bacteria</taxon>
        <taxon>Pseudomonadati</taxon>
        <taxon>Balneolota</taxon>
        <taxon>Balneolia</taxon>
        <taxon>Balneolales</taxon>
        <taxon>Balneolaceae</taxon>
        <taxon>Gracilimonas</taxon>
    </lineage>
</organism>
<protein>
    <submittedName>
        <fullName evidence="2">D-glucuronyl C5-epimerase family protein</fullName>
    </submittedName>
</protein>
<gene>
    <name evidence="2" type="ORF">NM125_08380</name>
</gene>
<dbReference type="Proteomes" id="UP001139125">
    <property type="component" value="Unassembled WGS sequence"/>
</dbReference>
<evidence type="ECO:0000313" key="3">
    <source>
        <dbReference type="Proteomes" id="UP001139125"/>
    </source>
</evidence>
<keyword evidence="3" id="KW-1185">Reference proteome</keyword>
<proteinExistence type="predicted"/>
<dbReference type="InterPro" id="IPR012341">
    <property type="entry name" value="6hp_glycosidase-like_sf"/>
</dbReference>
<reference evidence="2" key="1">
    <citation type="submission" date="2022-06" db="EMBL/GenBank/DDBJ databases">
        <title>Gracilimonas sp. CAU 1638 isolated from sea sediment.</title>
        <authorList>
            <person name="Kim W."/>
        </authorList>
    </citation>
    <scope>NUCLEOTIDE SEQUENCE</scope>
    <source>
        <strain evidence="2">CAU 1638</strain>
    </source>
</reference>
<dbReference type="InterPro" id="IPR010598">
    <property type="entry name" value="C5-epim_C"/>
</dbReference>
<dbReference type="RefSeq" id="WP_255134459.1">
    <property type="nucleotide sequence ID" value="NZ_JANDBC010000001.1"/>
</dbReference>
<dbReference type="PANTHER" id="PTHR13174:SF3">
    <property type="entry name" value="D-GLUCURONYL C5-EPIMERASE"/>
    <property type="match status" value="1"/>
</dbReference>
<sequence length="263" mass="30743">MPYIREYVRSMTMDAFDQDSVPMYVYDGTPYYHPVYISALGISFVDGYVRTGDPDYLKLSKRIANRLVENANQANDKFLFPYNFDYTYSSGDFLKSPWYSGMAQGRILTFFTRLYNVTGDPKYSEWASKTFESLKLLKSQEEQWISLIDVEGYFWIEEYIIEKPVHVLNGFIFATFGLYDYYLMTGDEEVLKLLQASITTIERYISDYRNPGGISFYDLNNKPTKEFYHGVHISQLNTLHKITGEQYFKTMADSLENDYPAPD</sequence>
<dbReference type="PANTHER" id="PTHR13174">
    <property type="entry name" value="D-GLUCURONYL C5-EPIMERASE"/>
    <property type="match status" value="1"/>
</dbReference>
<dbReference type="AlphaFoldDB" id="A0A9X2RDX7"/>
<dbReference type="EMBL" id="JANDBC010000001">
    <property type="protein sequence ID" value="MCP9291596.1"/>
    <property type="molecule type" value="Genomic_DNA"/>
</dbReference>
<accession>A0A9X2RDX7</accession>
<dbReference type="GO" id="GO:0005975">
    <property type="term" value="P:carbohydrate metabolic process"/>
    <property type="evidence" value="ECO:0007669"/>
    <property type="project" value="InterPro"/>
</dbReference>
<dbReference type="Pfam" id="PF06662">
    <property type="entry name" value="C5-epim_C"/>
    <property type="match status" value="1"/>
</dbReference>
<dbReference type="GO" id="GO:0015012">
    <property type="term" value="P:heparan sulfate proteoglycan biosynthetic process"/>
    <property type="evidence" value="ECO:0007669"/>
    <property type="project" value="InterPro"/>
</dbReference>
<dbReference type="SUPFAM" id="SSF48208">
    <property type="entry name" value="Six-hairpin glycosidases"/>
    <property type="match status" value="1"/>
</dbReference>
<feature type="domain" description="D-glucuronyl C5-epimerase C-terminal" evidence="1">
    <location>
        <begin position="76"/>
        <end position="254"/>
    </location>
</feature>
<evidence type="ECO:0000313" key="2">
    <source>
        <dbReference type="EMBL" id="MCP9291596.1"/>
    </source>
</evidence>
<evidence type="ECO:0000259" key="1">
    <source>
        <dbReference type="Pfam" id="PF06662"/>
    </source>
</evidence>
<dbReference type="GO" id="GO:0047464">
    <property type="term" value="F:heparosan-N-sulfate-glucuronate 5-epimerase activity"/>
    <property type="evidence" value="ECO:0007669"/>
    <property type="project" value="InterPro"/>
</dbReference>
<dbReference type="InterPro" id="IPR039721">
    <property type="entry name" value="C5-epimerase"/>
</dbReference>
<dbReference type="Gene3D" id="1.50.10.10">
    <property type="match status" value="1"/>
</dbReference>
<comment type="caution">
    <text evidence="2">The sequence shown here is derived from an EMBL/GenBank/DDBJ whole genome shotgun (WGS) entry which is preliminary data.</text>
</comment>
<name>A0A9X2RDX7_9BACT</name>
<dbReference type="InterPro" id="IPR008928">
    <property type="entry name" value="6-hairpin_glycosidase_sf"/>
</dbReference>